<dbReference type="PANTHER" id="PTHR43708">
    <property type="entry name" value="CONSERVED EXPRESSED OXIDOREDUCTASE (EUROFUNG)"/>
    <property type="match status" value="1"/>
</dbReference>
<reference evidence="3" key="1">
    <citation type="submission" date="2020-02" db="EMBL/GenBank/DDBJ databases">
        <authorList>
            <person name="Meier V. D."/>
        </authorList>
    </citation>
    <scope>NUCLEOTIDE SEQUENCE</scope>
    <source>
        <strain evidence="3">AVDCRST_MAG40</strain>
    </source>
</reference>
<dbReference type="InterPro" id="IPR051317">
    <property type="entry name" value="Gfo/Idh/MocA_oxidoreduct"/>
</dbReference>
<dbReference type="Pfam" id="PF01408">
    <property type="entry name" value="GFO_IDH_MocA"/>
    <property type="match status" value="1"/>
</dbReference>
<dbReference type="InterPro" id="IPR036291">
    <property type="entry name" value="NAD(P)-bd_dom_sf"/>
</dbReference>
<feature type="domain" description="Gfo/Idh/MocA-like oxidoreductase N-terminal" evidence="1">
    <location>
        <begin position="7"/>
        <end position="128"/>
    </location>
</feature>
<dbReference type="EMBL" id="CADCTX010000857">
    <property type="protein sequence ID" value="CAA9355295.1"/>
    <property type="molecule type" value="Genomic_DNA"/>
</dbReference>
<dbReference type="SUPFAM" id="SSF51735">
    <property type="entry name" value="NAD(P)-binding Rossmann-fold domains"/>
    <property type="match status" value="1"/>
</dbReference>
<dbReference type="InterPro" id="IPR000683">
    <property type="entry name" value="Gfo/Idh/MocA-like_OxRdtase_N"/>
</dbReference>
<gene>
    <name evidence="3" type="ORF">AVDCRST_MAG40-3124</name>
</gene>
<name>A0A6J4MDV7_9BACT</name>
<accession>A0A6J4MDV7</accession>
<dbReference type="AlphaFoldDB" id="A0A6J4MDV7"/>
<dbReference type="Pfam" id="PF22725">
    <property type="entry name" value="GFO_IDH_MocA_C3"/>
    <property type="match status" value="1"/>
</dbReference>
<feature type="domain" description="GFO/IDH/MocA-like oxidoreductase" evidence="2">
    <location>
        <begin position="137"/>
        <end position="268"/>
    </location>
</feature>
<evidence type="ECO:0000313" key="3">
    <source>
        <dbReference type="EMBL" id="CAA9355295.1"/>
    </source>
</evidence>
<protein>
    <submittedName>
        <fullName evidence="3">Oxidoreductase</fullName>
    </submittedName>
</protein>
<dbReference type="Gene3D" id="3.30.360.10">
    <property type="entry name" value="Dihydrodipicolinate Reductase, domain 2"/>
    <property type="match status" value="1"/>
</dbReference>
<dbReference type="InterPro" id="IPR055170">
    <property type="entry name" value="GFO_IDH_MocA-like_dom"/>
</dbReference>
<evidence type="ECO:0000259" key="2">
    <source>
        <dbReference type="Pfam" id="PF22725"/>
    </source>
</evidence>
<feature type="non-terminal residue" evidence="3">
    <location>
        <position position="364"/>
    </location>
</feature>
<dbReference type="GO" id="GO:0000166">
    <property type="term" value="F:nucleotide binding"/>
    <property type="evidence" value="ECO:0007669"/>
    <property type="project" value="InterPro"/>
</dbReference>
<sequence length="364" mass="38556">MVGGGPGAFIGAVHRRAVAVDGLAELTAGAFSNVPADSHAMGRELGLDPARVYDSAAEMAEREARLPEGERVDVVSIVTPNATHFAIARAFVERGFDVVCEKPMTVTLADAEALCRLVAERGVVFGLTHTYSGYPMVKQARALVHGGALGTVRKVLVEYTQGWLASRVEAAGSRQAEWRTDPALAGAGAIGDIGSHAEHIARYVTGLALESLCADVSTMVAGRAIDDDASMLLRYAGGARGALTCSQVLVGEENNLRLRVFGSEATLEWSHADANTLRVRRADQPEQLYTRATPYLAPAAQRAARLPAGHPEGYHEAFANIYANVLRTVAARRAGRAPDPLDLDFPTVQDGAAGVHFIHAALQS</sequence>
<evidence type="ECO:0000259" key="1">
    <source>
        <dbReference type="Pfam" id="PF01408"/>
    </source>
</evidence>
<dbReference type="Gene3D" id="3.40.50.720">
    <property type="entry name" value="NAD(P)-binding Rossmann-like Domain"/>
    <property type="match status" value="1"/>
</dbReference>
<proteinExistence type="predicted"/>
<dbReference type="PANTHER" id="PTHR43708:SF3">
    <property type="entry name" value="OXIDOREDUCTASE"/>
    <property type="match status" value="1"/>
</dbReference>
<dbReference type="SUPFAM" id="SSF55347">
    <property type="entry name" value="Glyceraldehyde-3-phosphate dehydrogenase-like, C-terminal domain"/>
    <property type="match status" value="1"/>
</dbReference>
<organism evidence="3">
    <name type="scientific">uncultured Gemmatimonadaceae bacterium</name>
    <dbReference type="NCBI Taxonomy" id="246130"/>
    <lineage>
        <taxon>Bacteria</taxon>
        <taxon>Pseudomonadati</taxon>
        <taxon>Gemmatimonadota</taxon>
        <taxon>Gemmatimonadia</taxon>
        <taxon>Gemmatimonadales</taxon>
        <taxon>Gemmatimonadaceae</taxon>
        <taxon>environmental samples</taxon>
    </lineage>
</organism>